<dbReference type="Pfam" id="PF09172">
    <property type="entry name" value="Vit_open_b-sht"/>
    <property type="match status" value="1"/>
</dbReference>
<feature type="domain" description="Vitellogenin" evidence="9">
    <location>
        <begin position="1"/>
        <end position="524"/>
    </location>
</feature>
<dbReference type="OrthoDB" id="6484170at2759"/>
<dbReference type="PANTHER" id="PTHR23345:SF15">
    <property type="entry name" value="VITELLOGENIN 1-RELATED"/>
    <property type="match status" value="1"/>
</dbReference>
<keyword evidence="4" id="KW-0445">Lipid transport</keyword>
<dbReference type="EMBL" id="NEVH01006620">
    <property type="protein sequence ID" value="PNF37376.1"/>
    <property type="molecule type" value="Genomic_DNA"/>
</dbReference>
<dbReference type="FunFam" id="2.20.50.20:FF:000007">
    <property type="entry name" value="von Willebrand factor type D domaincontaining protein"/>
    <property type="match status" value="1"/>
</dbReference>
<dbReference type="STRING" id="105785.A0A2J7R962"/>
<dbReference type="PANTHER" id="PTHR23345">
    <property type="entry name" value="VITELLOGENIN-RELATED"/>
    <property type="match status" value="1"/>
</dbReference>
<keyword evidence="3" id="KW-0758">Storage protein</keyword>
<protein>
    <recommendedName>
        <fullName evidence="9">Vitellogenin domain-containing protein</fullName>
    </recommendedName>
</protein>
<dbReference type="AlphaFoldDB" id="A0A2J7R962"/>
<dbReference type="Gene3D" id="1.25.10.20">
    <property type="entry name" value="Vitellinogen, superhelical"/>
    <property type="match status" value="1"/>
</dbReference>
<evidence type="ECO:0000256" key="3">
    <source>
        <dbReference type="ARBA" id="ARBA00022761"/>
    </source>
</evidence>
<dbReference type="SUPFAM" id="SSF48431">
    <property type="entry name" value="Lipovitellin-phosvitin complex, superhelical domain"/>
    <property type="match status" value="1"/>
</dbReference>
<evidence type="ECO:0000256" key="1">
    <source>
        <dbReference type="ARBA" id="ARBA00022448"/>
    </source>
</evidence>
<dbReference type="InterPro" id="IPR001747">
    <property type="entry name" value="Vitellogenin_N"/>
</dbReference>
<dbReference type="PROSITE" id="PS51211">
    <property type="entry name" value="VITELLOGENIN"/>
    <property type="match status" value="1"/>
</dbReference>
<evidence type="ECO:0000256" key="7">
    <source>
        <dbReference type="ARBA" id="ARBA00023180"/>
    </source>
</evidence>
<dbReference type="InterPro" id="IPR015817">
    <property type="entry name" value="Vitellinogen_open_b-sht_sub1"/>
</dbReference>
<dbReference type="GO" id="GO:0005319">
    <property type="term" value="F:lipid transporter activity"/>
    <property type="evidence" value="ECO:0007669"/>
    <property type="project" value="InterPro"/>
</dbReference>
<dbReference type="InParanoid" id="A0A2J7R962"/>
<keyword evidence="6" id="KW-1015">Disulfide bond</keyword>
<evidence type="ECO:0000313" key="11">
    <source>
        <dbReference type="Proteomes" id="UP000235965"/>
    </source>
</evidence>
<dbReference type="SMART" id="SM01169">
    <property type="entry name" value="DUF1943"/>
    <property type="match status" value="1"/>
</dbReference>
<accession>A0A2J7R962</accession>
<dbReference type="SMART" id="SM00638">
    <property type="entry name" value="LPD_N"/>
    <property type="match status" value="1"/>
</dbReference>
<gene>
    <name evidence="10" type="ORF">B7P43_G17198</name>
</gene>
<dbReference type="FunFam" id="1.25.10.20:FF:000005">
    <property type="entry name" value="Apolipoprotein lipid transfer particle"/>
    <property type="match status" value="1"/>
</dbReference>
<dbReference type="Gene3D" id="2.20.80.10">
    <property type="entry name" value="Lipovitellin-phosvitin complex, chain A, domain 4"/>
    <property type="match status" value="1"/>
</dbReference>
<dbReference type="InterPro" id="IPR050733">
    <property type="entry name" value="Vitellogenin/Apolipophorin"/>
</dbReference>
<keyword evidence="11" id="KW-1185">Reference proteome</keyword>
<reference evidence="10 11" key="1">
    <citation type="submission" date="2017-12" db="EMBL/GenBank/DDBJ databases">
        <title>Hemimetabolous genomes reveal molecular basis of termite eusociality.</title>
        <authorList>
            <person name="Harrison M.C."/>
            <person name="Jongepier E."/>
            <person name="Robertson H.M."/>
            <person name="Arning N."/>
            <person name="Bitard-Feildel T."/>
            <person name="Chao H."/>
            <person name="Childers C.P."/>
            <person name="Dinh H."/>
            <person name="Doddapaneni H."/>
            <person name="Dugan S."/>
            <person name="Gowin J."/>
            <person name="Greiner C."/>
            <person name="Han Y."/>
            <person name="Hu H."/>
            <person name="Hughes D.S.T."/>
            <person name="Huylmans A.-K."/>
            <person name="Kemena C."/>
            <person name="Kremer L.P.M."/>
            <person name="Lee S.L."/>
            <person name="Lopez-Ezquerra A."/>
            <person name="Mallet L."/>
            <person name="Monroy-Kuhn J.M."/>
            <person name="Moser A."/>
            <person name="Murali S.C."/>
            <person name="Muzny D.M."/>
            <person name="Otani S."/>
            <person name="Piulachs M.-D."/>
            <person name="Poelchau M."/>
            <person name="Qu J."/>
            <person name="Schaub F."/>
            <person name="Wada-Katsumata A."/>
            <person name="Worley K.C."/>
            <person name="Xie Q."/>
            <person name="Ylla G."/>
            <person name="Poulsen M."/>
            <person name="Gibbs R.A."/>
            <person name="Schal C."/>
            <person name="Richards S."/>
            <person name="Belles X."/>
            <person name="Korb J."/>
            <person name="Bornberg-Bauer E."/>
        </authorList>
    </citation>
    <scope>NUCLEOTIDE SEQUENCE [LARGE SCALE GENOMIC DNA]</scope>
    <source>
        <tissue evidence="10">Whole body</tissue>
    </source>
</reference>
<dbReference type="SUPFAM" id="SSF56968">
    <property type="entry name" value="Lipovitellin-phosvitin complex, beta-sheet shell regions"/>
    <property type="match status" value="2"/>
</dbReference>
<organism evidence="10 11">
    <name type="scientific">Cryptotermes secundus</name>
    <dbReference type="NCBI Taxonomy" id="105785"/>
    <lineage>
        <taxon>Eukaryota</taxon>
        <taxon>Metazoa</taxon>
        <taxon>Ecdysozoa</taxon>
        <taxon>Arthropoda</taxon>
        <taxon>Hexapoda</taxon>
        <taxon>Insecta</taxon>
        <taxon>Pterygota</taxon>
        <taxon>Neoptera</taxon>
        <taxon>Polyneoptera</taxon>
        <taxon>Dictyoptera</taxon>
        <taxon>Blattodea</taxon>
        <taxon>Blattoidea</taxon>
        <taxon>Termitoidae</taxon>
        <taxon>Kalotermitidae</taxon>
        <taxon>Cryptotermitinae</taxon>
        <taxon>Cryptotermes</taxon>
    </lineage>
</organism>
<dbReference type="InterPro" id="IPR015255">
    <property type="entry name" value="Vitellinogen_open_b-sht"/>
</dbReference>
<evidence type="ECO:0000256" key="5">
    <source>
        <dbReference type="ARBA" id="ARBA00023121"/>
    </source>
</evidence>
<comment type="caution">
    <text evidence="10">The sequence shown here is derived from an EMBL/GenBank/DDBJ whole genome shotgun (WGS) entry which is preliminary data.</text>
</comment>
<name>A0A2J7R962_9NEOP</name>
<sequence length="770" mass="86090">MNETSWVLNFKRGILSAFQNTMKRFDVDHQNIDADINGLCETKYALMGARETSLVITKKKDISTCTYRYKHHSILQTTPYLFRQNFQPAPIMRSNSSCEISVDHNVYNKIVCQEVHLFQPFSSNDSGAHTVVKQVLTLLTESNSTSEVPDPVNRRSTLLFDHNQTPKPVSGELKASRDLIKAMCKLNVDDIQPEFPEVFTKFIHTARLLSYPALSQVYSRVTSICSTGKRHLLDALPMLGSNAAIAVMKDVILRNGVSQDVAHEWLLTLSFIPRPDLQTISIITPLLKWNKADAQFFLSVSAIVHSYCKWNSECETQTEVANIISFLENQVQSGCQLKESNQAVIEKTLVAIKALGNIGAGKSIINPTLQLCIEDRQLPIEVRIAAVEAHRRLPCEDTREYFLNLFRNQSVDSELRIAAYLEVMKCPTYTIVKTIKHSLFEEEVNQVGSFVWSHLHNLLKSSSPSKVEIQALLQDKDLVSKFSSDVRKYSHNYEGSMFFENYNFGGSYESNVIFSPKSYLPRSATFNVTVDLFGESVNIFEVAGRIEGFEHYVESIFGAKGPFSSTKVKDGLEKLRFLRSIPDDLKSKVDAFPNVVDTNFDNPKASVAMKIFGNELRYYKFSGDEEIMAALNSINPIKNIKQLLSGKEINYNKAALFLDTSYTVPTATGLPISLSAVGTAAVNLQMSGSLKAADFLKTHELDVEGKIRPSVAIDIVGTMGVDAYYASTGIKLRTNMYSSSAVEGQLKVRGTKLVSLNFNLPKDKIEIINA</sequence>
<keyword evidence="1" id="KW-0813">Transport</keyword>
<dbReference type="Pfam" id="PF01347">
    <property type="entry name" value="Vitellogenin_N"/>
    <property type="match status" value="1"/>
</dbReference>
<evidence type="ECO:0000256" key="4">
    <source>
        <dbReference type="ARBA" id="ARBA00023055"/>
    </source>
</evidence>
<feature type="non-terminal residue" evidence="10">
    <location>
        <position position="770"/>
    </location>
</feature>
<proteinExistence type="predicted"/>
<comment type="caution">
    <text evidence="8">Lacks conserved residue(s) required for the propagation of feature annotation.</text>
</comment>
<evidence type="ECO:0000256" key="2">
    <source>
        <dbReference type="ARBA" id="ARBA00022729"/>
    </source>
</evidence>
<keyword evidence="2" id="KW-0732">Signal</keyword>
<dbReference type="Gene3D" id="2.30.230.10">
    <property type="entry name" value="Lipovitellin, beta-sheet shell regions, chain A"/>
    <property type="match status" value="1"/>
</dbReference>
<dbReference type="GO" id="GO:0045735">
    <property type="term" value="F:nutrient reservoir activity"/>
    <property type="evidence" value="ECO:0007669"/>
    <property type="project" value="UniProtKB-KW"/>
</dbReference>
<evidence type="ECO:0000256" key="8">
    <source>
        <dbReference type="PROSITE-ProRule" id="PRU00557"/>
    </source>
</evidence>
<evidence type="ECO:0000259" key="9">
    <source>
        <dbReference type="PROSITE" id="PS51211"/>
    </source>
</evidence>
<dbReference type="InterPro" id="IPR015816">
    <property type="entry name" value="Vitellinogen_b-sht_N"/>
</dbReference>
<keyword evidence="7" id="KW-0325">Glycoprotein</keyword>
<dbReference type="InterPro" id="IPR011030">
    <property type="entry name" value="Lipovitellin_superhlx_dom"/>
</dbReference>
<dbReference type="InterPro" id="IPR015819">
    <property type="entry name" value="Lipid_transp_b-sht_shell"/>
</dbReference>
<keyword evidence="5" id="KW-0446">Lipid-binding</keyword>
<dbReference type="Gene3D" id="2.20.50.20">
    <property type="entry name" value="Lipovitellin. Chain A, domain 3"/>
    <property type="match status" value="1"/>
</dbReference>
<evidence type="ECO:0000256" key="6">
    <source>
        <dbReference type="ARBA" id="ARBA00023157"/>
    </source>
</evidence>
<dbReference type="Proteomes" id="UP000235965">
    <property type="component" value="Unassembled WGS sequence"/>
</dbReference>
<dbReference type="GO" id="GO:0008289">
    <property type="term" value="F:lipid binding"/>
    <property type="evidence" value="ECO:0007669"/>
    <property type="project" value="UniProtKB-KW"/>
</dbReference>
<evidence type="ECO:0000313" key="10">
    <source>
        <dbReference type="EMBL" id="PNF37376.1"/>
    </source>
</evidence>